<proteinExistence type="inferred from homology"/>
<dbReference type="Proteomes" id="UP000266178">
    <property type="component" value="Unassembled WGS sequence"/>
</dbReference>
<reference evidence="8 9" key="1">
    <citation type="submission" date="2018-08" db="EMBL/GenBank/DDBJ databases">
        <title>Meiothermus granaticius genome AF-68 sequencing project.</title>
        <authorList>
            <person name="Da Costa M.S."/>
            <person name="Albuquerque L."/>
            <person name="Raposo P."/>
            <person name="Froufe H.J.C."/>
            <person name="Barroso C.S."/>
            <person name="Egas C."/>
        </authorList>
    </citation>
    <scope>NUCLEOTIDE SEQUENCE [LARGE SCALE GENOMIC DNA]</scope>
    <source>
        <strain evidence="8 9">AF-68</strain>
    </source>
</reference>
<dbReference type="Pfam" id="PF00254">
    <property type="entry name" value="FKBP_C"/>
    <property type="match status" value="1"/>
</dbReference>
<dbReference type="RefSeq" id="WP_119358361.1">
    <property type="nucleotide sequence ID" value="NZ_BJXM01000011.1"/>
</dbReference>
<accession>A0A399F3D0</accession>
<dbReference type="OrthoDB" id="25996at2"/>
<dbReference type="InterPro" id="IPR001179">
    <property type="entry name" value="PPIase_FKBP_dom"/>
</dbReference>
<evidence type="ECO:0000313" key="9">
    <source>
        <dbReference type="Proteomes" id="UP000266178"/>
    </source>
</evidence>
<comment type="catalytic activity">
    <reaction evidence="1 5 6">
        <text>[protein]-peptidylproline (omega=180) = [protein]-peptidylproline (omega=0)</text>
        <dbReference type="Rhea" id="RHEA:16237"/>
        <dbReference type="Rhea" id="RHEA-COMP:10747"/>
        <dbReference type="Rhea" id="RHEA-COMP:10748"/>
        <dbReference type="ChEBI" id="CHEBI:83833"/>
        <dbReference type="ChEBI" id="CHEBI:83834"/>
        <dbReference type="EC" id="5.2.1.8"/>
    </reaction>
</comment>
<name>A0A399F3D0_9DEIN</name>
<dbReference type="SUPFAM" id="SSF54534">
    <property type="entry name" value="FKBP-like"/>
    <property type="match status" value="1"/>
</dbReference>
<gene>
    <name evidence="8" type="primary">fbp</name>
    <name evidence="8" type="ORF">Mgrana_02922</name>
</gene>
<dbReference type="PANTHER" id="PTHR43811:SF19">
    <property type="entry name" value="39 KDA FK506-BINDING NUCLEAR PROTEIN"/>
    <property type="match status" value="1"/>
</dbReference>
<keyword evidence="9" id="KW-1185">Reference proteome</keyword>
<dbReference type="FunFam" id="3.10.50.40:FF:000006">
    <property type="entry name" value="Peptidyl-prolyl cis-trans isomerase"/>
    <property type="match status" value="1"/>
</dbReference>
<evidence type="ECO:0000313" key="8">
    <source>
        <dbReference type="EMBL" id="RIH91194.1"/>
    </source>
</evidence>
<evidence type="ECO:0000256" key="1">
    <source>
        <dbReference type="ARBA" id="ARBA00000971"/>
    </source>
</evidence>
<evidence type="ECO:0000256" key="4">
    <source>
        <dbReference type="ARBA" id="ARBA00023235"/>
    </source>
</evidence>
<dbReference type="GO" id="GO:0003755">
    <property type="term" value="F:peptidyl-prolyl cis-trans isomerase activity"/>
    <property type="evidence" value="ECO:0007669"/>
    <property type="project" value="UniProtKB-UniRule"/>
</dbReference>
<sequence>MNRTALLVAAIVVILVALGAWLFLRQRETASAAASGTLCAHPPAPLTGLTNASVTALKIEDLKEGSGPQAITSDTVRVNYIGRTVDGKEFDSSCKEGREPFEFQLGAGQVIPGWDSGIVGMRVGGIRRLIIPARLAYGDRSPSPDIPPNSALIFDVELLQIRQ</sequence>
<keyword evidence="4 5" id="KW-0413">Isomerase</keyword>
<comment type="similarity">
    <text evidence="2 6">Belongs to the FKBP-type PPIase family.</text>
</comment>
<evidence type="ECO:0000256" key="2">
    <source>
        <dbReference type="ARBA" id="ARBA00006577"/>
    </source>
</evidence>
<dbReference type="PROSITE" id="PS50059">
    <property type="entry name" value="FKBP_PPIASE"/>
    <property type="match status" value="1"/>
</dbReference>
<evidence type="ECO:0000256" key="6">
    <source>
        <dbReference type="RuleBase" id="RU003915"/>
    </source>
</evidence>
<evidence type="ECO:0000259" key="7">
    <source>
        <dbReference type="PROSITE" id="PS50059"/>
    </source>
</evidence>
<dbReference type="EMBL" id="QWLB01000054">
    <property type="protein sequence ID" value="RIH91194.1"/>
    <property type="molecule type" value="Genomic_DNA"/>
</dbReference>
<dbReference type="EC" id="5.2.1.8" evidence="6"/>
<dbReference type="PANTHER" id="PTHR43811">
    <property type="entry name" value="FKBP-TYPE PEPTIDYL-PROLYL CIS-TRANS ISOMERASE FKPA"/>
    <property type="match status" value="1"/>
</dbReference>
<comment type="caution">
    <text evidence="8">The sequence shown here is derived from an EMBL/GenBank/DDBJ whole genome shotgun (WGS) entry which is preliminary data.</text>
</comment>
<evidence type="ECO:0000256" key="3">
    <source>
        <dbReference type="ARBA" id="ARBA00023110"/>
    </source>
</evidence>
<organism evidence="8 9">
    <name type="scientific">Meiothermus granaticius NBRC 107808</name>
    <dbReference type="NCBI Taxonomy" id="1227551"/>
    <lineage>
        <taxon>Bacteria</taxon>
        <taxon>Thermotogati</taxon>
        <taxon>Deinococcota</taxon>
        <taxon>Deinococci</taxon>
        <taxon>Thermales</taxon>
        <taxon>Thermaceae</taxon>
        <taxon>Meiothermus</taxon>
    </lineage>
</organism>
<keyword evidence="3 5" id="KW-0697">Rotamase</keyword>
<feature type="domain" description="PPIase FKBP-type" evidence="7">
    <location>
        <begin position="73"/>
        <end position="162"/>
    </location>
</feature>
<evidence type="ECO:0000256" key="5">
    <source>
        <dbReference type="PROSITE-ProRule" id="PRU00277"/>
    </source>
</evidence>
<dbReference type="InterPro" id="IPR046357">
    <property type="entry name" value="PPIase_dom_sf"/>
</dbReference>
<dbReference type="Gene3D" id="3.10.50.40">
    <property type="match status" value="1"/>
</dbReference>
<protein>
    <recommendedName>
        <fullName evidence="6">Peptidyl-prolyl cis-trans isomerase</fullName>
        <ecNumber evidence="6">5.2.1.8</ecNumber>
    </recommendedName>
</protein>
<dbReference type="AlphaFoldDB" id="A0A399F3D0"/>